<evidence type="ECO:0000313" key="3">
    <source>
        <dbReference type="Proteomes" id="UP000001555"/>
    </source>
</evidence>
<evidence type="ECO:0000313" key="2">
    <source>
        <dbReference type="EnsemblMetazoa" id="ISCW014558-PA"/>
    </source>
</evidence>
<sequence length="60" mass="6866">MLGLILTSLVTEGQELLWDLATTNDRGFFPADSEQLLTADREGKATLVERFYYPNVLLYR</sequence>
<dbReference type="HOGENOM" id="CLU_2944275_0_0_1"/>
<evidence type="ECO:0000313" key="1">
    <source>
        <dbReference type="EMBL" id="EEC18619.1"/>
    </source>
</evidence>
<dbReference type="VEuPathDB" id="VectorBase:ISCW014558"/>
<reference evidence="2" key="2">
    <citation type="submission" date="2020-05" db="UniProtKB">
        <authorList>
            <consortium name="EnsemblMetazoa"/>
        </authorList>
    </citation>
    <scope>IDENTIFICATION</scope>
    <source>
        <strain evidence="2">wikel</strain>
    </source>
</reference>
<accession>B7QIE7</accession>
<proteinExistence type="predicted"/>
<name>B7QIE7_IXOSC</name>
<dbReference type="EMBL" id="DS945857">
    <property type="protein sequence ID" value="EEC18619.1"/>
    <property type="molecule type" value="Genomic_DNA"/>
</dbReference>
<dbReference type="PaxDb" id="6945-B7QIE7"/>
<dbReference type="EMBL" id="ABJB010820902">
    <property type="status" value="NOT_ANNOTATED_CDS"/>
    <property type="molecule type" value="Genomic_DNA"/>
</dbReference>
<dbReference type="AlphaFoldDB" id="B7QIE7"/>
<organism>
    <name type="scientific">Ixodes scapularis</name>
    <name type="common">Black-legged tick</name>
    <name type="synonym">Deer tick</name>
    <dbReference type="NCBI Taxonomy" id="6945"/>
    <lineage>
        <taxon>Eukaryota</taxon>
        <taxon>Metazoa</taxon>
        <taxon>Ecdysozoa</taxon>
        <taxon>Arthropoda</taxon>
        <taxon>Chelicerata</taxon>
        <taxon>Arachnida</taxon>
        <taxon>Acari</taxon>
        <taxon>Parasitiformes</taxon>
        <taxon>Ixodida</taxon>
        <taxon>Ixodoidea</taxon>
        <taxon>Ixodidae</taxon>
        <taxon>Ixodinae</taxon>
        <taxon>Ixodes</taxon>
    </lineage>
</organism>
<dbReference type="VEuPathDB" id="VectorBase:ISCI014558"/>
<dbReference type="InParanoid" id="B7QIE7"/>
<protein>
    <submittedName>
        <fullName evidence="1 2">Uncharacterized protein</fullName>
    </submittedName>
</protein>
<dbReference type="EnsemblMetazoa" id="ISCW014558-RA">
    <property type="protein sequence ID" value="ISCW014558-PA"/>
    <property type="gene ID" value="ISCW014558"/>
</dbReference>
<dbReference type="Proteomes" id="UP000001555">
    <property type="component" value="Unassembled WGS sequence"/>
</dbReference>
<reference evidence="1 3" key="1">
    <citation type="submission" date="2008-03" db="EMBL/GenBank/DDBJ databases">
        <title>Annotation of Ixodes scapularis.</title>
        <authorList>
            <consortium name="Ixodes scapularis Genome Project Consortium"/>
            <person name="Caler E."/>
            <person name="Hannick L.I."/>
            <person name="Bidwell S."/>
            <person name="Joardar V."/>
            <person name="Thiagarajan M."/>
            <person name="Amedeo P."/>
            <person name="Galinsky K.J."/>
            <person name="Schobel S."/>
            <person name="Inman J."/>
            <person name="Hostetler J."/>
            <person name="Miller J."/>
            <person name="Hammond M."/>
            <person name="Megy K."/>
            <person name="Lawson D."/>
            <person name="Kodira C."/>
            <person name="Sutton G."/>
            <person name="Meyer J."/>
            <person name="Hill C.A."/>
            <person name="Birren B."/>
            <person name="Nene V."/>
            <person name="Collins F."/>
            <person name="Alarcon-Chaidez F."/>
            <person name="Wikel S."/>
            <person name="Strausberg R."/>
        </authorList>
    </citation>
    <scope>NUCLEOTIDE SEQUENCE [LARGE SCALE GENOMIC DNA]</scope>
    <source>
        <strain evidence="3">Wikel</strain>
        <strain evidence="1">Wikel colony</strain>
    </source>
</reference>
<gene>
    <name evidence="1" type="ORF">IscW_ISCW014558</name>
</gene>
<keyword evidence="3" id="KW-1185">Reference proteome</keyword>